<dbReference type="PANTHER" id="PTHR45689:SF5">
    <property type="entry name" value="I[[H]] CHANNEL, ISOFORM E"/>
    <property type="match status" value="1"/>
</dbReference>
<reference evidence="7" key="1">
    <citation type="submission" date="2021-02" db="EMBL/GenBank/DDBJ databases">
        <authorList>
            <person name="Dougan E. K."/>
            <person name="Rhodes N."/>
            <person name="Thang M."/>
            <person name="Chan C."/>
        </authorList>
    </citation>
    <scope>NUCLEOTIDE SEQUENCE</scope>
</reference>
<keyword evidence="8" id="KW-1185">Reference proteome</keyword>
<comment type="subcellular location">
    <subcellularLocation>
        <location evidence="1">Membrane</location>
        <topology evidence="1">Multi-pass membrane protein</topology>
    </subcellularLocation>
</comment>
<organism evidence="7 8">
    <name type="scientific">Symbiodinium pilosum</name>
    <name type="common">Dinoflagellate</name>
    <dbReference type="NCBI Taxonomy" id="2952"/>
    <lineage>
        <taxon>Eukaryota</taxon>
        <taxon>Sar</taxon>
        <taxon>Alveolata</taxon>
        <taxon>Dinophyceae</taxon>
        <taxon>Suessiales</taxon>
        <taxon>Symbiodiniaceae</taxon>
        <taxon>Symbiodinium</taxon>
    </lineage>
</organism>
<accession>A0A812Y851</accession>
<evidence type="ECO:0000256" key="3">
    <source>
        <dbReference type="ARBA" id="ARBA00022989"/>
    </source>
</evidence>
<dbReference type="AlphaFoldDB" id="A0A812Y851"/>
<proteinExistence type="predicted"/>
<evidence type="ECO:0000256" key="1">
    <source>
        <dbReference type="ARBA" id="ARBA00004141"/>
    </source>
</evidence>
<evidence type="ECO:0000256" key="4">
    <source>
        <dbReference type="ARBA" id="ARBA00023136"/>
    </source>
</evidence>
<dbReference type="Proteomes" id="UP000649617">
    <property type="component" value="Unassembled WGS sequence"/>
</dbReference>
<dbReference type="Gene3D" id="1.10.287.70">
    <property type="match status" value="1"/>
</dbReference>
<evidence type="ECO:0000313" key="8">
    <source>
        <dbReference type="Proteomes" id="UP000649617"/>
    </source>
</evidence>
<protein>
    <submittedName>
        <fullName evidence="7">Kcnh7 protein</fullName>
    </submittedName>
</protein>
<gene>
    <name evidence="7" type="primary">Kcnh7</name>
    <name evidence="7" type="ORF">SPIL2461_LOCUS22656</name>
</gene>
<evidence type="ECO:0000259" key="6">
    <source>
        <dbReference type="Pfam" id="PF00520"/>
    </source>
</evidence>
<evidence type="ECO:0000313" key="7">
    <source>
        <dbReference type="EMBL" id="CAE7769856.1"/>
    </source>
</evidence>
<feature type="transmembrane region" description="Helical" evidence="5">
    <location>
        <begin position="307"/>
        <end position="331"/>
    </location>
</feature>
<feature type="domain" description="Ion transport" evidence="6">
    <location>
        <begin position="162"/>
        <end position="416"/>
    </location>
</feature>
<dbReference type="GO" id="GO:0003254">
    <property type="term" value="P:regulation of membrane depolarization"/>
    <property type="evidence" value="ECO:0007669"/>
    <property type="project" value="TreeGrafter"/>
</dbReference>
<keyword evidence="4 5" id="KW-0472">Membrane</keyword>
<dbReference type="GO" id="GO:0035725">
    <property type="term" value="P:sodium ion transmembrane transport"/>
    <property type="evidence" value="ECO:0007669"/>
    <property type="project" value="TreeGrafter"/>
</dbReference>
<dbReference type="Pfam" id="PF00520">
    <property type="entry name" value="Ion_trans"/>
    <property type="match status" value="1"/>
</dbReference>
<comment type="caution">
    <text evidence="7">The sequence shown here is derived from an EMBL/GenBank/DDBJ whole genome shotgun (WGS) entry which is preliminary data.</text>
</comment>
<keyword evidence="3 5" id="KW-1133">Transmembrane helix</keyword>
<dbReference type="InterPro" id="IPR051413">
    <property type="entry name" value="K/Na_HCN_channel"/>
</dbReference>
<dbReference type="EMBL" id="CAJNIZ010047526">
    <property type="protein sequence ID" value="CAE7769856.1"/>
    <property type="molecule type" value="Genomic_DNA"/>
</dbReference>
<dbReference type="GO" id="GO:0098855">
    <property type="term" value="C:HCN channel complex"/>
    <property type="evidence" value="ECO:0007669"/>
    <property type="project" value="TreeGrafter"/>
</dbReference>
<keyword evidence="2 5" id="KW-0812">Transmembrane</keyword>
<evidence type="ECO:0000256" key="5">
    <source>
        <dbReference type="SAM" id="Phobius"/>
    </source>
</evidence>
<dbReference type="OrthoDB" id="418683at2759"/>
<sequence length="670" mass="76596">MPSPKPNNGFERLLNTQLEAVRSSLLQQHNTEIDELRKTVLQLRKQVYYNDTDRPESPESCDAPDGTYMRWADFAARLLEESEKDVPGEDDAEEAERADLDSALRLRPVWSSSSWKQVAKNRRGYRLSDRHSLPQARMSDDLTDNSCWQGLVLRPRSQFQLTWSLMGTLLILWDLITIPLELFNIPNSADFFSTTSRITLVFWVLDMPLNVCFGVERGGRVELRPVELLKIYLRSWFVLDVLVISLDVLLIVVELVSATESDAGLRSARFLRTMRLLRLLRLLRAVKLQQELTLLANRFLSAHVFMVAKVVFGLLMMLAINHIIACLWYGIGSWTSLDGKSWLEQAQLLGTEVGFAERYAVSIHWTLTQFTPATNNVAPDNALERFFAVWVILLAMGVFSSFISSITATVSKLQSSRVDQFQQRAKLLRFFVERNLSADLYGKVEDVLRQEGLFQVRIKERDVKMVQDIPERLKIQLHEEMFMSLLACLPFWPKRSGNREGFLHRMICHQAMREGSVVPGQDAFISGAEATEVLIVESGMMSYLYLNNQRHEDTVSAEDIVCLQCIFAEWKHRGRLFAHHGSCYWVGLNAVKFCSLVTEYGGAVWQHLHIFGILLVGAIEDRQWMINDINWGMVGVDELCERTVKYADILNENHGTTSASLALIKSYSMD</sequence>
<dbReference type="SUPFAM" id="SSF81324">
    <property type="entry name" value="Voltage-gated potassium channels"/>
    <property type="match status" value="1"/>
</dbReference>
<dbReference type="PANTHER" id="PTHR45689">
    <property type="entry name" value="I[[H]] CHANNEL, ISOFORM E"/>
    <property type="match status" value="1"/>
</dbReference>
<dbReference type="GO" id="GO:0005249">
    <property type="term" value="F:voltage-gated potassium channel activity"/>
    <property type="evidence" value="ECO:0007669"/>
    <property type="project" value="TreeGrafter"/>
</dbReference>
<feature type="transmembrane region" description="Helical" evidence="5">
    <location>
        <begin position="236"/>
        <end position="258"/>
    </location>
</feature>
<dbReference type="InterPro" id="IPR005821">
    <property type="entry name" value="Ion_trans_dom"/>
</dbReference>
<feature type="transmembrane region" description="Helical" evidence="5">
    <location>
        <begin position="387"/>
        <end position="410"/>
    </location>
</feature>
<name>A0A812Y851_SYMPI</name>
<evidence type="ECO:0000256" key="2">
    <source>
        <dbReference type="ARBA" id="ARBA00022692"/>
    </source>
</evidence>